<proteinExistence type="predicted"/>
<evidence type="ECO:0000313" key="3">
    <source>
        <dbReference type="EMBL" id="GEU13518.1"/>
    </source>
</evidence>
<accession>A0A640MMP2</accession>
<organism evidence="3">
    <name type="scientific">Bacillus anthracis</name>
    <name type="common">anthrax bacterium</name>
    <dbReference type="NCBI Taxonomy" id="1392"/>
    <lineage>
        <taxon>Bacteria</taxon>
        <taxon>Bacillati</taxon>
        <taxon>Bacillota</taxon>
        <taxon>Bacilli</taxon>
        <taxon>Bacillales</taxon>
        <taxon>Bacillaceae</taxon>
        <taxon>Bacillus</taxon>
        <taxon>Bacillus cereus group</taxon>
    </lineage>
</organism>
<dbReference type="InterPro" id="IPR040819">
    <property type="entry name" value="Rol_Rep_N"/>
</dbReference>
<keyword evidence="1" id="KW-0175">Coiled coil</keyword>
<dbReference type="Pfam" id="PF02486">
    <property type="entry name" value="Rep_trans"/>
    <property type="match status" value="1"/>
</dbReference>
<dbReference type="PROSITE" id="PS50943">
    <property type="entry name" value="HTH_CROC1"/>
    <property type="match status" value="1"/>
</dbReference>
<feature type="coiled-coil region" evidence="1">
    <location>
        <begin position="372"/>
        <end position="405"/>
    </location>
</feature>
<reference evidence="3" key="1">
    <citation type="submission" date="2019-12" db="EMBL/GenBank/DDBJ databases">
        <title>Epidemiological and comparative genomic analysis of Bacillus anthracis isolated from northern Vietnam.</title>
        <authorList>
            <person name="Hoang T.T.H."/>
            <person name="Dang D.A."/>
            <person name="Pham M.H."/>
            <person name="Luong M.H."/>
            <person name="Tran N.D."/>
            <person name="Nguyen T.H."/>
            <person name="Nguyen T.T."/>
            <person name="Inoue S."/>
            <person name="Morikawa S."/>
            <person name="Okutani A."/>
        </authorList>
    </citation>
    <scope>NUCLEOTIDE SEQUENCE</scope>
    <source>
        <strain evidence="3">QuyetLC</strain>
    </source>
</reference>
<dbReference type="InterPro" id="IPR010982">
    <property type="entry name" value="Lambda_DNA-bd_dom_sf"/>
</dbReference>
<dbReference type="EMBL" id="BLEY01000024">
    <property type="protein sequence ID" value="GEU13518.1"/>
    <property type="molecule type" value="Genomic_DNA"/>
</dbReference>
<feature type="domain" description="HTH cro/C1-type" evidence="2">
    <location>
        <begin position="6"/>
        <end position="60"/>
    </location>
</feature>
<reference evidence="3" key="2">
    <citation type="submission" date="2019-12" db="EMBL/GenBank/DDBJ databases">
        <authorList>
            <person name="Hoang T.H.H."/>
            <person name="Okutani A."/>
        </authorList>
    </citation>
    <scope>NUCLEOTIDE SEQUENCE</scope>
    <source>
        <strain evidence="3">QuyetLC</strain>
    </source>
</reference>
<evidence type="ECO:0000259" key="2">
    <source>
        <dbReference type="PROSITE" id="PS50943"/>
    </source>
</evidence>
<dbReference type="GO" id="GO:0003677">
    <property type="term" value="F:DNA binding"/>
    <property type="evidence" value="ECO:0007669"/>
    <property type="project" value="InterPro"/>
</dbReference>
<protein>
    <submittedName>
        <fullName evidence="3">Cro/Cl family transcriptional regulator</fullName>
    </submittedName>
</protein>
<dbReference type="InterPro" id="IPR001387">
    <property type="entry name" value="Cro/C1-type_HTH"/>
</dbReference>
<name>A0A640MMP2_BACAN</name>
<dbReference type="SUPFAM" id="SSF47413">
    <property type="entry name" value="lambda repressor-like DNA-binding domains"/>
    <property type="match status" value="1"/>
</dbReference>
<dbReference type="Pfam" id="PF18106">
    <property type="entry name" value="Rol_Rep_N"/>
    <property type="match status" value="1"/>
</dbReference>
<dbReference type="InterPro" id="IPR003491">
    <property type="entry name" value="REP-like_C"/>
</dbReference>
<comment type="caution">
    <text evidence="3">The sequence shown here is derived from an EMBL/GenBank/DDBJ whole genome shotgun (WGS) entry which is preliminary data.</text>
</comment>
<evidence type="ECO:0000256" key="1">
    <source>
        <dbReference type="SAM" id="Coils"/>
    </source>
</evidence>
<gene>
    <name evidence="3" type="ORF">QuyetLC_24720</name>
</gene>
<dbReference type="SMART" id="SM00530">
    <property type="entry name" value="HTH_XRE"/>
    <property type="match status" value="1"/>
</dbReference>
<dbReference type="Pfam" id="PF01381">
    <property type="entry name" value="HTH_3"/>
    <property type="match status" value="1"/>
</dbReference>
<sequence length="433" mass="51188">MTNQEIRQLRNRLGLSQQQFADKLHWSKSYLSMIETGKRTITKIAIERINQTFCVEGGILPMQAKIDFLRIRFKIHAPDQVIEKVLRMNPDVFIYKNYGFNHYTETYCFSEIFVFANPENLDMGVMIELRGRGCREYELVLEEQQETWPEFFWRLYDTNLFDDHRTIDTKITRIDLALDEQVSLLYPSYDLFELKEKYEQGLVDTTFRNFDFTGGIVVKNGQRLNKGLSLYFGSRQSPFYLNFYQKDYELAKKEEISVEMARQKYGIKNRYEIRLADEKAYLFVEYLLSTGETLEWVVKELIDTAIKVYDCDEAGLRTQYSANWRMVIESMQELKLTMKGEKPSYEKSLRWLSNYLAPTLKKIWIMDQTFGTDELMTRIKQAELKEKDQEELAKLTTTIKELLVQEDAEAVSSKTVSVTQQEVEQILAQFLFE</sequence>
<dbReference type="AlphaFoldDB" id="A0A640MMP2"/>
<dbReference type="CDD" id="cd00093">
    <property type="entry name" value="HTH_XRE"/>
    <property type="match status" value="1"/>
</dbReference>
<dbReference type="Gene3D" id="1.10.260.40">
    <property type="entry name" value="lambda repressor-like DNA-binding domains"/>
    <property type="match status" value="1"/>
</dbReference>